<dbReference type="STRING" id="862908.BMS_0121"/>
<dbReference type="RefSeq" id="WP_014242848.1">
    <property type="nucleotide sequence ID" value="NC_016620.1"/>
</dbReference>
<dbReference type="Gene3D" id="1.20.81.30">
    <property type="entry name" value="Type II secretion system (T2SS), domain F"/>
    <property type="match status" value="2"/>
</dbReference>
<feature type="transmembrane region" description="Helical" evidence="12">
    <location>
        <begin position="378"/>
        <end position="400"/>
    </location>
</feature>
<organism evidence="14 15">
    <name type="scientific">Halobacteriovorax marinus (strain ATCC BAA-682 / DSM 15412 / SJ)</name>
    <name type="common">Bacteriovorax marinus</name>
    <dbReference type="NCBI Taxonomy" id="862908"/>
    <lineage>
        <taxon>Bacteria</taxon>
        <taxon>Pseudomonadati</taxon>
        <taxon>Bdellovibrionota</taxon>
        <taxon>Bacteriovoracia</taxon>
        <taxon>Bacteriovoracales</taxon>
        <taxon>Halobacteriovoraceae</taxon>
        <taxon>Halobacteriovorax</taxon>
    </lineage>
</organism>
<keyword evidence="7 11" id="KW-0812">Transmembrane</keyword>
<keyword evidence="9 12" id="KW-0472">Membrane</keyword>
<evidence type="ECO:0000313" key="14">
    <source>
        <dbReference type="EMBL" id="CBW25059.1"/>
    </source>
</evidence>
<dbReference type="PANTHER" id="PTHR30012:SF0">
    <property type="entry name" value="TYPE II SECRETION SYSTEM PROTEIN F-RELATED"/>
    <property type="match status" value="1"/>
</dbReference>
<dbReference type="FunFam" id="1.20.81.30:FF:000001">
    <property type="entry name" value="Type II secretion system protein F"/>
    <property type="match status" value="2"/>
</dbReference>
<sequence length="406" mass="44783">MANWRYEGLNKEGKRVSGTIVATSEKEVRRILRNEKIRARKIIPPSILEFDLGDWMVEKGFAAPFGAKDLANFTKQLSIMINAGVPILQALEIIFKSEKQPTLKKSVKNIARDVGEGQTIAEAMEKQKGFNKLYCNLVKAGEAGGILDEILEKLSVHLEKQEKTKAQVKSAMMYPFIVTLVGFGVIWGMMVFVVPQFVGMLADTGQEPPWITQMVIDTSEFLGLHSLKMLGVLFVLGVIVNSFIKTPSGKVVFDSLTMKMPIFGMIIIKGNLSTFSRTLATMLSSGVSLIDSLDICIETIDNGVIANDVKVIRKEVVQGKTLTEPLMKIEYFPDMVSQMIKVGEQTGQIDQMLEKVSDVFEDEVNTLVEGMTKMIEPIIIVVLGGIIACILVAMYLPMFMSAGGAD</sequence>
<evidence type="ECO:0000313" key="15">
    <source>
        <dbReference type="Proteomes" id="UP000008963"/>
    </source>
</evidence>
<dbReference type="InterPro" id="IPR018076">
    <property type="entry name" value="T2SS_GspF_dom"/>
</dbReference>
<evidence type="ECO:0000256" key="8">
    <source>
        <dbReference type="ARBA" id="ARBA00022989"/>
    </source>
</evidence>
<dbReference type="EMBL" id="FQ312005">
    <property type="protein sequence ID" value="CBW25059.1"/>
    <property type="molecule type" value="Genomic_DNA"/>
</dbReference>
<evidence type="ECO:0000256" key="6">
    <source>
        <dbReference type="ARBA" id="ARBA00022519"/>
    </source>
</evidence>
<feature type="transmembrane region" description="Helical" evidence="12">
    <location>
        <begin position="222"/>
        <end position="244"/>
    </location>
</feature>
<dbReference type="GO" id="GO:0005886">
    <property type="term" value="C:plasma membrane"/>
    <property type="evidence" value="ECO:0007669"/>
    <property type="project" value="UniProtKB-SubCell"/>
</dbReference>
<dbReference type="Pfam" id="PF00482">
    <property type="entry name" value="T2SSF"/>
    <property type="match status" value="2"/>
</dbReference>
<keyword evidence="5" id="KW-1003">Cell membrane</keyword>
<feature type="domain" description="Type II secretion system protein GspF" evidence="13">
    <location>
        <begin position="73"/>
        <end position="195"/>
    </location>
</feature>
<dbReference type="PANTHER" id="PTHR30012">
    <property type="entry name" value="GENERAL SECRETION PATHWAY PROTEIN"/>
    <property type="match status" value="1"/>
</dbReference>
<keyword evidence="8 12" id="KW-1133">Transmembrane helix</keyword>
<name>E1X2A3_HALMS</name>
<evidence type="ECO:0000256" key="5">
    <source>
        <dbReference type="ARBA" id="ARBA00022475"/>
    </source>
</evidence>
<proteinExistence type="inferred from homology"/>
<dbReference type="PATRIC" id="fig|862908.3.peg.116"/>
<feature type="domain" description="Type II secretion system protein GspF" evidence="13">
    <location>
        <begin position="275"/>
        <end position="397"/>
    </location>
</feature>
<evidence type="ECO:0000259" key="13">
    <source>
        <dbReference type="Pfam" id="PF00482"/>
    </source>
</evidence>
<comment type="similarity">
    <text evidence="3 11">Belongs to the GSP F family.</text>
</comment>
<dbReference type="Proteomes" id="UP000008963">
    <property type="component" value="Chromosome"/>
</dbReference>
<evidence type="ECO:0000256" key="1">
    <source>
        <dbReference type="ARBA" id="ARBA00002684"/>
    </source>
</evidence>
<dbReference type="InterPro" id="IPR001992">
    <property type="entry name" value="T2SS_GspF/T4SS_PilC_CS"/>
</dbReference>
<dbReference type="PRINTS" id="PR00812">
    <property type="entry name" value="BCTERIALGSPF"/>
</dbReference>
<gene>
    <name evidence="14" type="primary">pilG</name>
    <name evidence="14" type="ordered locus">BMS_0121</name>
</gene>
<reference evidence="15" key="1">
    <citation type="journal article" date="2013" name="ISME J.">
        <title>A small predatory core genome in the divergent marine Bacteriovorax marinus SJ and the terrestrial Bdellovibrio bacteriovorus.</title>
        <authorList>
            <person name="Crossman L.C."/>
            <person name="Chen H."/>
            <person name="Cerdeno-Tarraga A.M."/>
            <person name="Brooks K."/>
            <person name="Quail M.A."/>
            <person name="Pineiro S.A."/>
            <person name="Hobley L."/>
            <person name="Sockett R.E."/>
            <person name="Bentley S.D."/>
            <person name="Parkhill J."/>
            <person name="Williams H.N."/>
            <person name="Stine O.C."/>
        </authorList>
    </citation>
    <scope>NUCLEOTIDE SEQUENCE [LARGE SCALE GENOMIC DNA]</scope>
    <source>
        <strain evidence="15">ATCC BAA-682 / DSM 15412 / SJ</strain>
    </source>
</reference>
<evidence type="ECO:0000256" key="7">
    <source>
        <dbReference type="ARBA" id="ARBA00022692"/>
    </source>
</evidence>
<dbReference type="InterPro" id="IPR003004">
    <property type="entry name" value="GspF/PilC"/>
</dbReference>
<evidence type="ECO:0000256" key="10">
    <source>
        <dbReference type="ARBA" id="ARBA00030750"/>
    </source>
</evidence>
<evidence type="ECO:0000256" key="9">
    <source>
        <dbReference type="ARBA" id="ARBA00023136"/>
    </source>
</evidence>
<evidence type="ECO:0000256" key="2">
    <source>
        <dbReference type="ARBA" id="ARBA00004429"/>
    </source>
</evidence>
<accession>E1X2A3</accession>
<comment type="function">
    <text evidence="1">Component of the type II secretion system inner membrane complex required for the energy-dependent secretion of extracellular factors such as proteases and toxins from the periplasm.</text>
</comment>
<keyword evidence="4 11" id="KW-0813">Transport</keyword>
<dbReference type="PROSITE" id="PS00874">
    <property type="entry name" value="T2SP_F"/>
    <property type="match status" value="1"/>
</dbReference>
<keyword evidence="15" id="KW-1185">Reference proteome</keyword>
<dbReference type="GO" id="GO:0015628">
    <property type="term" value="P:protein secretion by the type II secretion system"/>
    <property type="evidence" value="ECO:0007669"/>
    <property type="project" value="TreeGrafter"/>
</dbReference>
<evidence type="ECO:0000256" key="3">
    <source>
        <dbReference type="ARBA" id="ARBA00005745"/>
    </source>
</evidence>
<feature type="transmembrane region" description="Helical" evidence="12">
    <location>
        <begin position="173"/>
        <end position="202"/>
    </location>
</feature>
<evidence type="ECO:0000256" key="12">
    <source>
        <dbReference type="SAM" id="Phobius"/>
    </source>
</evidence>
<protein>
    <recommendedName>
        <fullName evidence="10">General secretion pathway protein F</fullName>
    </recommendedName>
</protein>
<dbReference type="HOGENOM" id="CLU_035032_2_1_7"/>
<evidence type="ECO:0000256" key="11">
    <source>
        <dbReference type="RuleBase" id="RU003923"/>
    </source>
</evidence>
<dbReference type="eggNOG" id="COG1459">
    <property type="taxonomic scope" value="Bacteria"/>
</dbReference>
<keyword evidence="6" id="KW-0997">Cell inner membrane</keyword>
<dbReference type="AlphaFoldDB" id="E1X2A3"/>
<evidence type="ECO:0000256" key="4">
    <source>
        <dbReference type="ARBA" id="ARBA00022448"/>
    </source>
</evidence>
<dbReference type="KEGG" id="bmx:BMS_0121"/>
<dbReference type="OrthoDB" id="5297636at2"/>
<dbReference type="InterPro" id="IPR042094">
    <property type="entry name" value="T2SS_GspF_sf"/>
</dbReference>
<comment type="subcellular location">
    <subcellularLocation>
        <location evidence="2">Cell inner membrane</location>
        <topology evidence="2">Multi-pass membrane protein</topology>
    </subcellularLocation>
    <subcellularLocation>
        <location evidence="11">Cell membrane</location>
        <topology evidence="11">Multi-pass membrane protein</topology>
    </subcellularLocation>
</comment>